<evidence type="ECO:0000256" key="1">
    <source>
        <dbReference type="SAM" id="MobiDB-lite"/>
    </source>
</evidence>
<reference evidence="2" key="2">
    <citation type="journal article" date="2015" name="Fish Shellfish Immunol.">
        <title>Early steps in the European eel (Anguilla anguilla)-Vibrio vulnificus interaction in the gills: Role of the RtxA13 toxin.</title>
        <authorList>
            <person name="Callol A."/>
            <person name="Pajuelo D."/>
            <person name="Ebbesson L."/>
            <person name="Teles M."/>
            <person name="MacKenzie S."/>
            <person name="Amaro C."/>
        </authorList>
    </citation>
    <scope>NUCLEOTIDE SEQUENCE</scope>
</reference>
<proteinExistence type="predicted"/>
<name>A0A0E9TYN8_ANGAN</name>
<feature type="region of interest" description="Disordered" evidence="1">
    <location>
        <begin position="1"/>
        <end position="21"/>
    </location>
</feature>
<protein>
    <submittedName>
        <fullName evidence="2">Uncharacterized protein</fullName>
    </submittedName>
</protein>
<organism evidence="2">
    <name type="scientific">Anguilla anguilla</name>
    <name type="common">European freshwater eel</name>
    <name type="synonym">Muraena anguilla</name>
    <dbReference type="NCBI Taxonomy" id="7936"/>
    <lineage>
        <taxon>Eukaryota</taxon>
        <taxon>Metazoa</taxon>
        <taxon>Chordata</taxon>
        <taxon>Craniata</taxon>
        <taxon>Vertebrata</taxon>
        <taxon>Euteleostomi</taxon>
        <taxon>Actinopterygii</taxon>
        <taxon>Neopterygii</taxon>
        <taxon>Teleostei</taxon>
        <taxon>Anguilliformes</taxon>
        <taxon>Anguillidae</taxon>
        <taxon>Anguilla</taxon>
    </lineage>
</organism>
<accession>A0A0E9TYN8</accession>
<dbReference type="AlphaFoldDB" id="A0A0E9TYN8"/>
<dbReference type="EMBL" id="GBXM01050517">
    <property type="protein sequence ID" value="JAH58060.1"/>
    <property type="molecule type" value="Transcribed_RNA"/>
</dbReference>
<sequence length="21" mass="2556">MMHETHKPKLRFQSPKGELNF</sequence>
<evidence type="ECO:0000313" key="2">
    <source>
        <dbReference type="EMBL" id="JAH58060.1"/>
    </source>
</evidence>
<reference evidence="2" key="1">
    <citation type="submission" date="2014-11" db="EMBL/GenBank/DDBJ databases">
        <authorList>
            <person name="Amaro Gonzalez C."/>
        </authorList>
    </citation>
    <scope>NUCLEOTIDE SEQUENCE</scope>
</reference>